<proteinExistence type="predicted"/>
<evidence type="ECO:0000313" key="2">
    <source>
        <dbReference type="Proteomes" id="UP001457282"/>
    </source>
</evidence>
<evidence type="ECO:0000313" key="1">
    <source>
        <dbReference type="EMBL" id="KAK9912625.1"/>
    </source>
</evidence>
<dbReference type="Proteomes" id="UP001457282">
    <property type="component" value="Unassembled WGS sequence"/>
</dbReference>
<accession>A0AAW1W1N6</accession>
<sequence length="119" mass="13340">MIHFNLSYVLDEFQLCRIVLFKQPVWSEESVIIQFTNVINKKMSVWCDARVAGLGTERKRVRVDAVWQESIPVPFVQCNFMVAFTRCLTGGGLVVFSTTAGEVARDGWLASPEVGGQVL</sequence>
<organism evidence="1 2">
    <name type="scientific">Rubus argutus</name>
    <name type="common">Southern blackberry</name>
    <dbReference type="NCBI Taxonomy" id="59490"/>
    <lineage>
        <taxon>Eukaryota</taxon>
        <taxon>Viridiplantae</taxon>
        <taxon>Streptophyta</taxon>
        <taxon>Embryophyta</taxon>
        <taxon>Tracheophyta</taxon>
        <taxon>Spermatophyta</taxon>
        <taxon>Magnoliopsida</taxon>
        <taxon>eudicotyledons</taxon>
        <taxon>Gunneridae</taxon>
        <taxon>Pentapetalae</taxon>
        <taxon>rosids</taxon>
        <taxon>fabids</taxon>
        <taxon>Rosales</taxon>
        <taxon>Rosaceae</taxon>
        <taxon>Rosoideae</taxon>
        <taxon>Rosoideae incertae sedis</taxon>
        <taxon>Rubus</taxon>
    </lineage>
</organism>
<dbReference type="AlphaFoldDB" id="A0AAW1W1N6"/>
<keyword evidence="2" id="KW-1185">Reference proteome</keyword>
<dbReference type="EMBL" id="JBEDUW010000007">
    <property type="protein sequence ID" value="KAK9912625.1"/>
    <property type="molecule type" value="Genomic_DNA"/>
</dbReference>
<protein>
    <submittedName>
        <fullName evidence="1">Uncharacterized protein</fullName>
    </submittedName>
</protein>
<gene>
    <name evidence="1" type="ORF">M0R45_036479</name>
</gene>
<name>A0AAW1W1N6_RUBAR</name>
<comment type="caution">
    <text evidence="1">The sequence shown here is derived from an EMBL/GenBank/DDBJ whole genome shotgun (WGS) entry which is preliminary data.</text>
</comment>
<reference evidence="1 2" key="1">
    <citation type="journal article" date="2023" name="G3 (Bethesda)">
        <title>A chromosome-length genome assembly and annotation of blackberry (Rubus argutus, cv. 'Hillquist').</title>
        <authorList>
            <person name="Bruna T."/>
            <person name="Aryal R."/>
            <person name="Dudchenko O."/>
            <person name="Sargent D.J."/>
            <person name="Mead D."/>
            <person name="Buti M."/>
            <person name="Cavallini A."/>
            <person name="Hytonen T."/>
            <person name="Andres J."/>
            <person name="Pham M."/>
            <person name="Weisz D."/>
            <person name="Mascagni F."/>
            <person name="Usai G."/>
            <person name="Natali L."/>
            <person name="Bassil N."/>
            <person name="Fernandez G.E."/>
            <person name="Lomsadze A."/>
            <person name="Armour M."/>
            <person name="Olukolu B."/>
            <person name="Poorten T."/>
            <person name="Britton C."/>
            <person name="Davik J."/>
            <person name="Ashrafi H."/>
            <person name="Aiden E.L."/>
            <person name="Borodovsky M."/>
            <person name="Worthington M."/>
        </authorList>
    </citation>
    <scope>NUCLEOTIDE SEQUENCE [LARGE SCALE GENOMIC DNA]</scope>
    <source>
        <strain evidence="1">PI 553951</strain>
    </source>
</reference>